<evidence type="ECO:0000313" key="4">
    <source>
        <dbReference type="EMBL" id="KIO16680.1"/>
    </source>
</evidence>
<name>A0A0C3PQ74_9AGAM</name>
<keyword evidence="5" id="KW-1185">Reference proteome</keyword>
<keyword evidence="2" id="KW-0812">Transmembrane</keyword>
<accession>A0A0C3PQ74</accession>
<reference evidence="4 5" key="1">
    <citation type="submission" date="2014-04" db="EMBL/GenBank/DDBJ databases">
        <authorList>
            <consortium name="DOE Joint Genome Institute"/>
            <person name="Kuo A."/>
            <person name="Girlanda M."/>
            <person name="Perotto S."/>
            <person name="Kohler A."/>
            <person name="Nagy L.G."/>
            <person name="Floudas D."/>
            <person name="Copeland A."/>
            <person name="Barry K.W."/>
            <person name="Cichocki N."/>
            <person name="Veneault-Fourrey C."/>
            <person name="LaButti K."/>
            <person name="Lindquist E.A."/>
            <person name="Lipzen A."/>
            <person name="Lundell T."/>
            <person name="Morin E."/>
            <person name="Murat C."/>
            <person name="Sun H."/>
            <person name="Tunlid A."/>
            <person name="Henrissat B."/>
            <person name="Grigoriev I.V."/>
            <person name="Hibbett D.S."/>
            <person name="Martin F."/>
            <person name="Nordberg H.P."/>
            <person name="Cantor M.N."/>
            <person name="Hua S.X."/>
        </authorList>
    </citation>
    <scope>NUCLEOTIDE SEQUENCE [LARGE SCALE GENOMIC DNA]</scope>
    <source>
        <strain evidence="4 5">MUT 4182</strain>
    </source>
</reference>
<dbReference type="Pfam" id="PF20151">
    <property type="entry name" value="DUF6533"/>
    <property type="match status" value="1"/>
</dbReference>
<feature type="region of interest" description="Disordered" evidence="1">
    <location>
        <begin position="332"/>
        <end position="366"/>
    </location>
</feature>
<gene>
    <name evidence="4" type="ORF">M407DRAFT_33666</name>
</gene>
<dbReference type="InterPro" id="IPR045340">
    <property type="entry name" value="DUF6533"/>
</dbReference>
<dbReference type="EMBL" id="KN823505">
    <property type="protein sequence ID" value="KIO16680.1"/>
    <property type="molecule type" value="Genomic_DNA"/>
</dbReference>
<feature type="transmembrane region" description="Helical" evidence="2">
    <location>
        <begin position="233"/>
        <end position="253"/>
    </location>
</feature>
<reference evidence="5" key="2">
    <citation type="submission" date="2015-01" db="EMBL/GenBank/DDBJ databases">
        <title>Evolutionary Origins and Diversification of the Mycorrhizal Mutualists.</title>
        <authorList>
            <consortium name="DOE Joint Genome Institute"/>
            <consortium name="Mycorrhizal Genomics Consortium"/>
            <person name="Kohler A."/>
            <person name="Kuo A."/>
            <person name="Nagy L.G."/>
            <person name="Floudas D."/>
            <person name="Copeland A."/>
            <person name="Barry K.W."/>
            <person name="Cichocki N."/>
            <person name="Veneault-Fourrey C."/>
            <person name="LaButti K."/>
            <person name="Lindquist E.A."/>
            <person name="Lipzen A."/>
            <person name="Lundell T."/>
            <person name="Morin E."/>
            <person name="Murat C."/>
            <person name="Riley R."/>
            <person name="Ohm R."/>
            <person name="Sun H."/>
            <person name="Tunlid A."/>
            <person name="Henrissat B."/>
            <person name="Grigoriev I.V."/>
            <person name="Hibbett D.S."/>
            <person name="Martin F."/>
        </authorList>
    </citation>
    <scope>NUCLEOTIDE SEQUENCE [LARGE SCALE GENOMIC DNA]</scope>
    <source>
        <strain evidence="5">MUT 4182</strain>
    </source>
</reference>
<keyword evidence="2" id="KW-1133">Transmembrane helix</keyword>
<evidence type="ECO:0000256" key="2">
    <source>
        <dbReference type="SAM" id="Phobius"/>
    </source>
</evidence>
<feature type="transmembrane region" description="Helical" evidence="2">
    <location>
        <begin position="189"/>
        <end position="212"/>
    </location>
</feature>
<evidence type="ECO:0000256" key="1">
    <source>
        <dbReference type="SAM" id="MobiDB-lite"/>
    </source>
</evidence>
<dbReference type="Proteomes" id="UP000054248">
    <property type="component" value="Unassembled WGS sequence"/>
</dbReference>
<proteinExistence type="predicted"/>
<dbReference type="HOGENOM" id="CLU_041814_0_0_1"/>
<feature type="transmembrane region" description="Helical" evidence="2">
    <location>
        <begin position="142"/>
        <end position="160"/>
    </location>
</feature>
<protein>
    <recommendedName>
        <fullName evidence="3">DUF6533 domain-containing protein</fullName>
    </recommendedName>
</protein>
<evidence type="ECO:0000259" key="3">
    <source>
        <dbReference type="Pfam" id="PF20151"/>
    </source>
</evidence>
<feature type="transmembrane region" description="Helical" evidence="2">
    <location>
        <begin position="52"/>
        <end position="69"/>
    </location>
</feature>
<organism evidence="4 5">
    <name type="scientific">Tulasnella calospora MUT 4182</name>
    <dbReference type="NCBI Taxonomy" id="1051891"/>
    <lineage>
        <taxon>Eukaryota</taxon>
        <taxon>Fungi</taxon>
        <taxon>Dikarya</taxon>
        <taxon>Basidiomycota</taxon>
        <taxon>Agaricomycotina</taxon>
        <taxon>Agaricomycetes</taxon>
        <taxon>Cantharellales</taxon>
        <taxon>Tulasnellaceae</taxon>
        <taxon>Tulasnella</taxon>
    </lineage>
</organism>
<feature type="transmembrane region" description="Helical" evidence="2">
    <location>
        <begin position="110"/>
        <end position="130"/>
    </location>
</feature>
<keyword evidence="2" id="KW-0472">Membrane</keyword>
<dbReference type="AlphaFoldDB" id="A0A0C3PQ74"/>
<sequence>MQLDKAELTHYHLLVSLIGFGAGYCMILYDWISCIDLEFKFICKAKFSFTKIIYLFCRYWPIVTVPYVLRAYAVPHTWETCEQIFRIPVDGSYPWVCAHCNDYRPEPRHFLAWMTVVATWNLLGSEVVLLARTVAFRGNNRVIFYSLSACLVAATAYQNWVVFKPMLFIPFISDDRHGVCLPSSPGHEIFGYFLSSLAVDTLVSLLIIYRVFQLRGAGDQLSRSPLVQLFVSEGLWLFFLVSIVNLVNGLVFARQEKSLQATAVPFLNMLPPILACRVILDLHEHGSAEGNSLPTAGKDNVGLSPLVFLYSPKSSPTAPCLSTMRFQNPIRDAGEDGDNIVDTRDLLVSPAKPDRDEAAPRPDNQF</sequence>
<feature type="transmembrane region" description="Helical" evidence="2">
    <location>
        <begin position="12"/>
        <end position="32"/>
    </location>
</feature>
<evidence type="ECO:0000313" key="5">
    <source>
        <dbReference type="Proteomes" id="UP000054248"/>
    </source>
</evidence>
<dbReference type="OrthoDB" id="3350812at2759"/>
<dbReference type="STRING" id="1051891.A0A0C3PQ74"/>
<feature type="domain" description="DUF6533" evidence="3">
    <location>
        <begin position="22"/>
        <end position="63"/>
    </location>
</feature>